<name>H1YHX9_9SPHI</name>
<dbReference type="AlphaFoldDB" id="H1YHX9"/>
<reference evidence="1" key="1">
    <citation type="submission" date="2011-09" db="EMBL/GenBank/DDBJ databases">
        <title>The permanent draft genome of Mucilaginibacter paludis DSM 18603.</title>
        <authorList>
            <consortium name="US DOE Joint Genome Institute (JGI-PGF)"/>
            <person name="Lucas S."/>
            <person name="Han J."/>
            <person name="Lapidus A."/>
            <person name="Bruce D."/>
            <person name="Goodwin L."/>
            <person name="Pitluck S."/>
            <person name="Peters L."/>
            <person name="Kyrpides N."/>
            <person name="Mavromatis K."/>
            <person name="Ivanova N."/>
            <person name="Mikhailova N."/>
            <person name="Held B."/>
            <person name="Detter J.C."/>
            <person name="Tapia R."/>
            <person name="Han C."/>
            <person name="Land M."/>
            <person name="Hauser L."/>
            <person name="Markowitz V."/>
            <person name="Cheng J.-F."/>
            <person name="Hugenholtz P."/>
            <person name="Woyke T."/>
            <person name="Wu D."/>
            <person name="Tindall B."/>
            <person name="Brambilla E."/>
            <person name="Klenk H.-P."/>
            <person name="Eisen J.A."/>
        </authorList>
    </citation>
    <scope>NUCLEOTIDE SEQUENCE [LARGE SCALE GENOMIC DNA]</scope>
    <source>
        <strain evidence="1">DSM 18603</strain>
    </source>
</reference>
<dbReference type="RefSeq" id="WP_008505299.1">
    <property type="nucleotide sequence ID" value="NZ_CM001403.1"/>
</dbReference>
<dbReference type="Proteomes" id="UP000002774">
    <property type="component" value="Chromosome"/>
</dbReference>
<accession>H1YHX9</accession>
<protein>
    <submittedName>
        <fullName evidence="1">Uncharacterized protein</fullName>
    </submittedName>
</protein>
<keyword evidence="2" id="KW-1185">Reference proteome</keyword>
<dbReference type="OrthoDB" id="9869260at2"/>
<proteinExistence type="predicted"/>
<evidence type="ECO:0000313" key="2">
    <source>
        <dbReference type="Proteomes" id="UP000002774"/>
    </source>
</evidence>
<dbReference type="EMBL" id="CM001403">
    <property type="protein sequence ID" value="EHQ25527.1"/>
    <property type="molecule type" value="Genomic_DNA"/>
</dbReference>
<gene>
    <name evidence="1" type="ORF">Mucpa_1365</name>
</gene>
<dbReference type="HOGENOM" id="CLU_2509060_0_0_10"/>
<organism evidence="1 2">
    <name type="scientific">Mucilaginibacter paludis DSM 18603</name>
    <dbReference type="NCBI Taxonomy" id="714943"/>
    <lineage>
        <taxon>Bacteria</taxon>
        <taxon>Pseudomonadati</taxon>
        <taxon>Bacteroidota</taxon>
        <taxon>Sphingobacteriia</taxon>
        <taxon>Sphingobacteriales</taxon>
        <taxon>Sphingobacteriaceae</taxon>
        <taxon>Mucilaginibacter</taxon>
    </lineage>
</organism>
<dbReference type="STRING" id="714943.Mucpa_1365"/>
<sequence>MTKNQRKFIAAVFDVKNNNDPDARHRGIELFGHWHRTAKSLQAQISPMICIESLGETTYQPFAFYVHNPLICQCTDKVLKVPYLV</sequence>
<evidence type="ECO:0000313" key="1">
    <source>
        <dbReference type="EMBL" id="EHQ25527.1"/>
    </source>
</evidence>